<dbReference type="EMBL" id="CP040812">
    <property type="protein sequence ID" value="QCY69992.1"/>
    <property type="molecule type" value="Genomic_DNA"/>
</dbReference>
<dbReference type="KEGG" id="afla:FHG64_11610"/>
<accession>A0A5B7X5K2</accession>
<evidence type="ECO:0000313" key="3">
    <source>
        <dbReference type="EMBL" id="QCY69992.1"/>
    </source>
</evidence>
<dbReference type="SUPFAM" id="SSF56925">
    <property type="entry name" value="OMPA-like"/>
    <property type="match status" value="1"/>
</dbReference>
<sequence length="193" mass="21361">MKELKFLLAGIIILVFTNAGLAQERWTAEFRPGVNFPIDKVAGIEVKTGFGFEAALSYEIIPHLEAYAGWSWNKFGGDSGFGPSNLDVEETGYTFGFQFIHPIANSSLSYSLRGGAVYNHLEFEDQGGNTIVDSGHGFGWQVGGGLDWEIGNNFHLRPGIRYRSLTRQLEMEIGNLEAKLNYLSFGLGLAKRF</sequence>
<proteinExistence type="predicted"/>
<reference evidence="3 4" key="1">
    <citation type="submission" date="2019-06" db="EMBL/GenBank/DDBJ databases">
        <title>Complete genome sequence of Antarcticibacterium flavum KCTC 52984T from an Antarctic marine sediment.</title>
        <authorList>
            <person name="Lee Y.M."/>
            <person name="Shin S.C."/>
        </authorList>
    </citation>
    <scope>NUCLEOTIDE SEQUENCE [LARGE SCALE GENOMIC DNA]</scope>
    <source>
        <strain evidence="3 4">KCTC 52984</strain>
    </source>
</reference>
<evidence type="ECO:0000259" key="2">
    <source>
        <dbReference type="Pfam" id="PF13505"/>
    </source>
</evidence>
<dbReference type="Gene3D" id="2.40.160.20">
    <property type="match status" value="1"/>
</dbReference>
<evidence type="ECO:0000313" key="4">
    <source>
        <dbReference type="Proteomes" id="UP000309016"/>
    </source>
</evidence>
<keyword evidence="4" id="KW-1185">Reference proteome</keyword>
<dbReference type="OrthoDB" id="1100205at2"/>
<feature type="domain" description="Outer membrane protein beta-barrel" evidence="2">
    <location>
        <begin position="22"/>
        <end position="193"/>
    </location>
</feature>
<dbReference type="Proteomes" id="UP000309016">
    <property type="component" value="Chromosome"/>
</dbReference>
<dbReference type="InterPro" id="IPR027385">
    <property type="entry name" value="Beta-barrel_OMP"/>
</dbReference>
<protein>
    <submittedName>
        <fullName evidence="3">Porin family protein</fullName>
    </submittedName>
</protein>
<gene>
    <name evidence="3" type="ORF">FHG64_11610</name>
</gene>
<dbReference type="InterPro" id="IPR011250">
    <property type="entry name" value="OMP/PagP_B-barrel"/>
</dbReference>
<dbReference type="AlphaFoldDB" id="A0A5B7X5K2"/>
<dbReference type="RefSeq" id="WP_139066556.1">
    <property type="nucleotide sequence ID" value="NZ_CP040812.1"/>
</dbReference>
<dbReference type="Pfam" id="PF13505">
    <property type="entry name" value="OMP_b-brl"/>
    <property type="match status" value="1"/>
</dbReference>
<evidence type="ECO:0000256" key="1">
    <source>
        <dbReference type="ARBA" id="ARBA00022729"/>
    </source>
</evidence>
<name>A0A5B7X5K2_9FLAO</name>
<organism evidence="3 4">
    <name type="scientific">Antarcticibacterium flavum</name>
    <dbReference type="NCBI Taxonomy" id="2058175"/>
    <lineage>
        <taxon>Bacteria</taxon>
        <taxon>Pseudomonadati</taxon>
        <taxon>Bacteroidota</taxon>
        <taxon>Flavobacteriia</taxon>
        <taxon>Flavobacteriales</taxon>
        <taxon>Flavobacteriaceae</taxon>
        <taxon>Antarcticibacterium</taxon>
    </lineage>
</organism>
<keyword evidence="1" id="KW-0732">Signal</keyword>